<dbReference type="SUPFAM" id="SSF48452">
    <property type="entry name" value="TPR-like"/>
    <property type="match status" value="1"/>
</dbReference>
<gene>
    <name evidence="2" type="ORF">KDA27_09425</name>
</gene>
<comment type="caution">
    <text evidence="2">The sequence shown here is derived from an EMBL/GenBank/DDBJ whole genome shotgun (WGS) entry which is preliminary data.</text>
</comment>
<sequence length="741" mass="83219">MARSPVRDFRPAAHPLLVLLLVCPFDVSPADSIPPSARTSGAGLSSAESSASPESTPGAEVARLEGALKQVQSVAEADSVRFLLAIALREEGSLENRLLALDYLAALRTSYSGQREYERQRAISYLETSRPSEARRVLEGMVERDSTDIPIRTDLARLRIRELLRHYDLVDIDEICSFLEGSRRMAPDDDESLRLLSFAYYLATRMPNAKVEELSALGRERAEEAMAANPSDPNARLLRAVHLVSLRLWDEADLEFQAVIPNLEPDAREVFEALPFGTNDSIRAKWLELRGSDRARFAGAVWRGDDPTPLTPVDERRIEYWSRVVLCDYLFSSQTGYLAGWYTDPGRVFLRYGFPDQLVYTPGAIEELPDSGPKHPWKKTTTRETMLLAFDFDPSTWTWDYEFPAGGSFEFVFEDIGFQGNFRRTDETNEALVLLEKSAPAIFDGVNPGRIHRVFPRASRFAGTDSTTTTWVEVAIPPWVSPRPDDWWKDAVLEIVVRDPMMRPVAFRKRKLDAGSLYRVGDSGELVLSSERFDLPPGDFWVETNVEDHRIHEHGSVRRRLSVGHFGDERLEISDLRLMSKSLRNQSGWVDIPVPNSLGWVGPDRQLEIRYEVYASLPGIHRLQARYTVLPKTYLLTIRDLIRRGQMRADDTRALGAEGMQVGSIVLTPVNYSDVVFPEESVVPERGGRMQRGAELDLARLAPGDYAVVATVTDLDASVTVSAASVIRVVDAPEWNALLDP</sequence>
<dbReference type="Gene3D" id="1.25.40.10">
    <property type="entry name" value="Tetratricopeptide repeat domain"/>
    <property type="match status" value="1"/>
</dbReference>
<dbReference type="Proteomes" id="UP000739538">
    <property type="component" value="Unassembled WGS sequence"/>
</dbReference>
<evidence type="ECO:0000313" key="2">
    <source>
        <dbReference type="EMBL" id="MCA9756009.1"/>
    </source>
</evidence>
<dbReference type="InterPro" id="IPR030959">
    <property type="entry name" value="GWxTD_dom"/>
</dbReference>
<dbReference type="EMBL" id="JAGQHS010000039">
    <property type="protein sequence ID" value="MCA9756009.1"/>
    <property type="molecule type" value="Genomic_DNA"/>
</dbReference>
<reference evidence="2" key="1">
    <citation type="submission" date="2020-04" db="EMBL/GenBank/DDBJ databases">
        <authorList>
            <person name="Zhang T."/>
        </authorList>
    </citation>
    <scope>NUCLEOTIDE SEQUENCE</scope>
    <source>
        <strain evidence="2">HKST-UBA02</strain>
    </source>
</reference>
<proteinExistence type="predicted"/>
<evidence type="ECO:0000256" key="1">
    <source>
        <dbReference type="SAM" id="MobiDB-lite"/>
    </source>
</evidence>
<protein>
    <submittedName>
        <fullName evidence="2">GWxTD domain-containing protein</fullName>
    </submittedName>
</protein>
<dbReference type="InterPro" id="IPR011990">
    <property type="entry name" value="TPR-like_helical_dom_sf"/>
</dbReference>
<name>A0A956NBB5_UNCEI</name>
<reference evidence="2" key="2">
    <citation type="journal article" date="2021" name="Microbiome">
        <title>Successional dynamics and alternative stable states in a saline activated sludge microbial community over 9 years.</title>
        <authorList>
            <person name="Wang Y."/>
            <person name="Ye J."/>
            <person name="Ju F."/>
            <person name="Liu L."/>
            <person name="Boyd J.A."/>
            <person name="Deng Y."/>
            <person name="Parks D.H."/>
            <person name="Jiang X."/>
            <person name="Yin X."/>
            <person name="Woodcroft B.J."/>
            <person name="Tyson G.W."/>
            <person name="Hugenholtz P."/>
            <person name="Polz M.F."/>
            <person name="Zhang T."/>
        </authorList>
    </citation>
    <scope>NUCLEOTIDE SEQUENCE</scope>
    <source>
        <strain evidence="2">HKST-UBA02</strain>
    </source>
</reference>
<organism evidence="2 3">
    <name type="scientific">Eiseniibacteriota bacterium</name>
    <dbReference type="NCBI Taxonomy" id="2212470"/>
    <lineage>
        <taxon>Bacteria</taxon>
        <taxon>Candidatus Eiseniibacteriota</taxon>
    </lineage>
</organism>
<evidence type="ECO:0000313" key="3">
    <source>
        <dbReference type="Proteomes" id="UP000739538"/>
    </source>
</evidence>
<feature type="compositionally biased region" description="Low complexity" evidence="1">
    <location>
        <begin position="39"/>
        <end position="58"/>
    </location>
</feature>
<dbReference type="NCBIfam" id="TIGR04514">
    <property type="entry name" value="GWxTD_dom"/>
    <property type="match status" value="1"/>
</dbReference>
<feature type="region of interest" description="Disordered" evidence="1">
    <location>
        <begin position="34"/>
        <end position="58"/>
    </location>
</feature>
<accession>A0A956NBB5</accession>
<dbReference type="AlphaFoldDB" id="A0A956NBB5"/>